<evidence type="ECO:0000256" key="1">
    <source>
        <dbReference type="SAM" id="MobiDB-lite"/>
    </source>
</evidence>
<keyword evidence="3" id="KW-1185">Reference proteome</keyword>
<organism evidence="2 3">
    <name type="scientific">Pseudorhizobium flavum</name>
    <dbReference type="NCBI Taxonomy" id="1335061"/>
    <lineage>
        <taxon>Bacteria</taxon>
        <taxon>Pseudomonadati</taxon>
        <taxon>Pseudomonadota</taxon>
        <taxon>Alphaproteobacteria</taxon>
        <taxon>Hyphomicrobiales</taxon>
        <taxon>Rhizobiaceae</taxon>
        <taxon>Rhizobium/Agrobacterium group</taxon>
        <taxon>Pseudorhizobium</taxon>
    </lineage>
</organism>
<dbReference type="RefSeq" id="WP_172972334.1">
    <property type="nucleotide sequence ID" value="NZ_CANLQM010000006.1"/>
</dbReference>
<dbReference type="Proteomes" id="UP000535501">
    <property type="component" value="Unassembled WGS sequence"/>
</dbReference>
<gene>
    <name evidence="2" type="ORF">HNQ75_002858</name>
</gene>
<protein>
    <submittedName>
        <fullName evidence="2">Uncharacterized protein</fullName>
    </submittedName>
</protein>
<dbReference type="EMBL" id="JACHEJ010000007">
    <property type="protein sequence ID" value="MBB6180875.1"/>
    <property type="molecule type" value="Genomic_DNA"/>
</dbReference>
<sequence>MMMNPQAPAPQPKQQPIPQHVLDRLESEWRQMRENAAPQPRLAAAE</sequence>
<feature type="compositionally biased region" description="Basic and acidic residues" evidence="1">
    <location>
        <begin position="21"/>
        <end position="33"/>
    </location>
</feature>
<proteinExistence type="predicted"/>
<dbReference type="AlphaFoldDB" id="A0A7X0DDN2"/>
<reference evidence="2 3" key="1">
    <citation type="submission" date="2020-08" db="EMBL/GenBank/DDBJ databases">
        <title>Genomic Encyclopedia of Type Strains, Phase IV (KMG-IV): sequencing the most valuable type-strain genomes for metagenomic binning, comparative biology and taxonomic classification.</title>
        <authorList>
            <person name="Goeker M."/>
        </authorList>
    </citation>
    <scope>NUCLEOTIDE SEQUENCE [LARGE SCALE GENOMIC DNA]</scope>
    <source>
        <strain evidence="2 3">DSM 102134</strain>
    </source>
</reference>
<evidence type="ECO:0000313" key="2">
    <source>
        <dbReference type="EMBL" id="MBB6180875.1"/>
    </source>
</evidence>
<comment type="caution">
    <text evidence="2">The sequence shown here is derived from an EMBL/GenBank/DDBJ whole genome shotgun (WGS) entry which is preliminary data.</text>
</comment>
<accession>A0A7X0DDN2</accession>
<evidence type="ECO:0000313" key="3">
    <source>
        <dbReference type="Proteomes" id="UP000535501"/>
    </source>
</evidence>
<feature type="region of interest" description="Disordered" evidence="1">
    <location>
        <begin position="1"/>
        <end position="46"/>
    </location>
</feature>
<name>A0A7X0DDN2_9HYPH</name>